<dbReference type="AlphaFoldDB" id="A0A841KUE9"/>
<dbReference type="RefSeq" id="WP_184311742.1">
    <property type="nucleotide sequence ID" value="NZ_JACHEN010000021.1"/>
</dbReference>
<gene>
    <name evidence="2" type="ORF">HNQ80_003365</name>
</gene>
<dbReference type="InterPro" id="IPR013429">
    <property type="entry name" value="Regulatory_FmdB_Zinc_ribbon"/>
</dbReference>
<dbReference type="Pfam" id="PF09723">
    <property type="entry name" value="Zn_ribbon_8"/>
    <property type="match status" value="1"/>
</dbReference>
<dbReference type="Gene3D" id="2.20.28.30">
    <property type="entry name" value="RNA polymerase ii, chain L"/>
    <property type="match status" value="1"/>
</dbReference>
<dbReference type="EMBL" id="JACHEN010000021">
    <property type="protein sequence ID" value="MBB6217246.1"/>
    <property type="molecule type" value="Genomic_DNA"/>
</dbReference>
<keyword evidence="3" id="KW-1185">Reference proteome</keyword>
<sequence length="72" mass="7852">MPVFEYKCEECEKIFDVLVKTSDRDQGQKCPHCQSEKVKKLFSTFGIGRNSTSRPCGVPNTTPCGGGCGCGM</sequence>
<dbReference type="NCBIfam" id="TIGR02605">
    <property type="entry name" value="CxxC_CxxC_SSSS"/>
    <property type="match status" value="1"/>
</dbReference>
<name>A0A841KUE9_9FIRM</name>
<proteinExistence type="predicted"/>
<evidence type="ECO:0000313" key="3">
    <source>
        <dbReference type="Proteomes" id="UP000579281"/>
    </source>
</evidence>
<evidence type="ECO:0000313" key="2">
    <source>
        <dbReference type="EMBL" id="MBB6217246.1"/>
    </source>
</evidence>
<protein>
    <submittedName>
        <fullName evidence="2">Putative FmdB family regulatory protein</fullName>
    </submittedName>
</protein>
<feature type="domain" description="Putative regulatory protein FmdB zinc ribbon" evidence="1">
    <location>
        <begin position="1"/>
        <end position="43"/>
    </location>
</feature>
<evidence type="ECO:0000259" key="1">
    <source>
        <dbReference type="SMART" id="SM00834"/>
    </source>
</evidence>
<dbReference type="SMART" id="SM00834">
    <property type="entry name" value="CxxC_CXXC_SSSS"/>
    <property type="match status" value="1"/>
</dbReference>
<dbReference type="Proteomes" id="UP000579281">
    <property type="component" value="Unassembled WGS sequence"/>
</dbReference>
<comment type="caution">
    <text evidence="2">The sequence shown here is derived from an EMBL/GenBank/DDBJ whole genome shotgun (WGS) entry which is preliminary data.</text>
</comment>
<organism evidence="2 3">
    <name type="scientific">Anaerosolibacter carboniphilus</name>
    <dbReference type="NCBI Taxonomy" id="1417629"/>
    <lineage>
        <taxon>Bacteria</taxon>
        <taxon>Bacillati</taxon>
        <taxon>Bacillota</taxon>
        <taxon>Clostridia</taxon>
        <taxon>Peptostreptococcales</taxon>
        <taxon>Thermotaleaceae</taxon>
        <taxon>Anaerosolibacter</taxon>
    </lineage>
</organism>
<reference evidence="2 3" key="1">
    <citation type="submission" date="2020-08" db="EMBL/GenBank/DDBJ databases">
        <title>Genomic Encyclopedia of Type Strains, Phase IV (KMG-IV): sequencing the most valuable type-strain genomes for metagenomic binning, comparative biology and taxonomic classification.</title>
        <authorList>
            <person name="Goeker M."/>
        </authorList>
    </citation>
    <scope>NUCLEOTIDE SEQUENCE [LARGE SCALE GENOMIC DNA]</scope>
    <source>
        <strain evidence="2 3">DSM 103526</strain>
    </source>
</reference>
<accession>A0A841KUE9</accession>